<dbReference type="InterPro" id="IPR010071">
    <property type="entry name" value="AA_adenyl_dom"/>
</dbReference>
<feature type="domain" description="Carrier" evidence="6">
    <location>
        <begin position="2422"/>
        <end position="2497"/>
    </location>
</feature>
<sequence>MGQKMDTNITEARLPLTPLQESIWLKEKLSEGVGIYNSPIVVNIEGQLCEDKLRKSLNAVISRHQTLSLRFSEYQGRVYQKLGEEGSCHFQKHDLSSLRPKQRRLQLLKLIESIRIERFDLEQENLLRFALIKMKEHESVFVVVIHHLISDAWSQEILLSELLEYYYEEEFSRPEPDFQQYAHYVKSTLADNGRWDKKLEQLSEYIADSNCAKIEHDFRVNREDVGKTGKKQFFILEKDVKHKLQRAAIGNGGSLFSTMFSIFALAVHRYTGEQEFFIPMALGNREDTDLSGVIGCMINQAPLKFKPVSEMLFSDFQAQVYSDVSMTLRGGVCPFELFKSYQAKNKKNPLDVNLNFLYQNSTTIAGKVGEELMVSPERLNTAPTKYDLTASVTEDGDVLSLSFEYCSKSYHTTTIGKLGELMCQIAKEAADDMQVSLGQLGCVSASAGNFLKGEDVHLPDSSLFAGFLRQCDAHPDHLALVQEGKQISYRQLLELVDQLYLAIKREISCYPQMRIGLFGSRCLGYIASMLAVNRLRASYVPLSDSLPDEVVAKRLEVAGIDLLLRFTDTATSFDFDGKIIDFESIDHSFVKSNHAEQLDFSAGEYQSASLDDEIALLFTSGSSGSPKAVRASNRGLLNRVAWQYRQFPLSSTCKVLQKTSVNFVDSLAEIFVPLLSGATSFVLDERTLPDTLALADAIETNRITHITLVPSMLGALLKTPDCIAKIQCLQFIVCSGEVLDEQLILQIEQHLNAAQVVNIYGSTEVSADATFCIVSADSFRHSVIGTPLTNTTIYVLDERHQPVPQGAVGEIFIAGAGVALGYLNDASSEGQPFHPCPELTGNSENLFKSGDLGRINALGQLEYIGRSDSMLKVRGNRFYPTEVESQLQKHPKVKDVVCFVSPRDKLCLEAAVVPTDPADAVLRNELYAFATETLTDYMVPNQWHFVSEIPRSATGKLLRQSVDWGRFSLESTTSQILSPLQTECIALWQDRLDQAEIKLHDNFFAVGGHSLIATDLLHLMNRTLATSITLKDFLENPTPYSVCQKIEESGWRDTNPNTELYQIAPDAHRQFEEFALLPMQQAYWLGTNSLYQTSDVSTSIYFEMDYEVLDLSLFEAKLNTLIERHPMLRAVVTPDGQQKVLENVPFYAIERYDLRDCSQALRPQRLMRIRHDKALKAAELNQWPLFSVSASQLSETGFKIHFQFQMIMIDLFSSQLLMNELAYLYSHPQEKLNNIDIQFRDYVTAFQEQLDIGQFDASKMYWQSRIDSLPPGPQLPLRANFNKEAKSEFVRKSYRLQAANWQSIKQRLSTISVSPSSFLLTTFCNLLGYWARGDEFTINLTQFNRMPWHKDINRVVGDFTSSILHHFRSDKQSTLEHSLLDVHQLMLRDLAHSFYGGVNVMRDIASSRGGRGHLFPIVFTSVLGLPKHGRGEKNTNQLQGEMSYSVTQSSQVWLDFQVAEDGEDLVINWDVVEAIFPDGLIEQVFDSYCRYIHLLSRNPGIWSDSTFSWLNQQFAESQSSGKRLTDCSAFSSDGMRLFDAVLNSAAQYPEHTAVVSENRSLNYRTLVEESFCLARQLKDLGIGKGDFVALLMNKDWDVPVAMMAVSLTGAAYIPLDPKWPEERLRLIVDSAPAQVVICQESNMALAESLATVVSVGQSQGSPLASEALAEVAPTDLAYVIYTSGTTGHPKGVMIDHRGATNTIQSINSLFNVDHNDNGLCVSSLCFDLSVYDIWGLLACGGTVFMPEDKVTTQPWTWSELLDKHNISIWNTVPALAQLLLDNNAKNETSSLRLCLLSGDWIPLELPDRLKSRYLNADVISLGGATEASIWSIYHPIDRVHEQWVSIPYGKSLPGQQVMILDESLNTCPTWKTGDIYIAGLGVAQGYLGNQTLTEQHFIFSEQNDERLYKTGDLGRYMDDGNIEFLGREDNQVKLNGYRIELGEIEKALGRHPLVNDAIVTLLDNNKLVAHMILQERASNLDNIPYSSLGEQVLQDPVERLRFKVQQAAVQITEQQMDTLDMAVVDEQTSDYLRRQCYREFKGGSLGYQQLNDWLAAASKYALQETEKPQDHNLIDFAVVQRWLSCLMALRIDGFPLHKYRYPSAGHSYAVCALVSLPEIESMSIVPGYYRLDAKTGQLHKLGTMQSAEQKIGVWLIAETEKIAPLYGNWSEKFIHQEAGYIAGLLDCQARALSLSSNIETPSVPSGLLWSETCLPLAWVGLQAQGSSNGWLRSFIADQMAVMVELPNHKLDYEESRLYEFDHKSQSLRNLPASKHFQEFRLYMQQHNEVDETIEASWLASGVFAQYLMELAEQFSIGTCPIGQNLRNTASADFQILQNFIGGSLSPEQILYYQIAQESKNDDHTFESEQYAEHLRSLLPDYLVPSYYRHVEQFPKSVNGKIDREKLNEELKDKISLIPSARPPVSDMEKMIAALWKQILKTDIDTVGVNFFTLGGDSLKATQMVSQLRTELGQDVRLKDLYDYAVLEEFAVMLERHKGAGDSMQTQFSGQLSGVFEPFPLSEMQRSYLLGVLFQNQGKAVSANSYFEIDYTRIDLGKFEEAINALIRRHHMLRSVVVDNKVQQVLQDVPLYKLEGKDIRKYDVSRQRDILESTRFELSHMVNEPTHWPNFSVRYTRYGEDVVRIHVSFDLIVADTWSANIIVHDLFLLYMGQANRLQELELSFRDFVLFNEQRRTSEEFKRAQEYWLQKIPTMLDAPKLPMAKQVNELSSVRFVRRKAEIAPALWRRLQNRVKKIGMTQNSLLVTVFANALRRASLNKSFTLNLTEYNRPGLHPQENWLVGNFTSTLLLESEHQPGMTLVDQIGETCSRILEGKDHGLFSGIEVMRELTKQRGGLASMPIVFTSALGIMEDEHLFDDSNLELSGSTVFAVTQTPQILFDHQLHTRNGALILVWDTMDEVFDDQMLDGMFADYCEQLRLLATDESLWHQQDDLNKTGEVSGPVESDPTFSPANDAHAFMNDIVYLALAAVWQEVLKLEEVSLEDNFFLLGGSSLQALQILSRIQERYYIELDLQAVMSTPTLRGMVELVSANPYWVEQLELIAEMVE</sequence>
<dbReference type="Pfam" id="PF00501">
    <property type="entry name" value="AMP-binding"/>
    <property type="match status" value="2"/>
</dbReference>
<dbReference type="GO" id="GO:0044550">
    <property type="term" value="P:secondary metabolite biosynthetic process"/>
    <property type="evidence" value="ECO:0007669"/>
    <property type="project" value="TreeGrafter"/>
</dbReference>
<dbReference type="CDD" id="cd05930">
    <property type="entry name" value="A_NRPS"/>
    <property type="match status" value="1"/>
</dbReference>
<dbReference type="SUPFAM" id="SSF56801">
    <property type="entry name" value="Acetyl-CoA synthetase-like"/>
    <property type="match status" value="2"/>
</dbReference>
<dbReference type="InterPro" id="IPR000415">
    <property type="entry name" value="Nitroreductase-like"/>
</dbReference>
<dbReference type="CDD" id="cd19535">
    <property type="entry name" value="Cyc_NRPS"/>
    <property type="match status" value="2"/>
</dbReference>
<dbReference type="Pfam" id="PF00668">
    <property type="entry name" value="Condensation"/>
    <property type="match status" value="3"/>
</dbReference>
<proteinExistence type="predicted"/>
<dbReference type="SUPFAM" id="SSF52777">
    <property type="entry name" value="CoA-dependent acyltransferases"/>
    <property type="match status" value="6"/>
</dbReference>
<dbReference type="SMART" id="SM00823">
    <property type="entry name" value="PKS_PP"/>
    <property type="match status" value="2"/>
</dbReference>
<dbReference type="InterPro" id="IPR001242">
    <property type="entry name" value="Condensation_dom"/>
</dbReference>
<feature type="domain" description="Carrier" evidence="6">
    <location>
        <begin position="2977"/>
        <end position="3052"/>
    </location>
</feature>
<dbReference type="InterPro" id="IPR057737">
    <property type="entry name" value="Condensation_MtbB-like"/>
</dbReference>
<dbReference type="Gene3D" id="3.40.109.10">
    <property type="entry name" value="NADH Oxidase"/>
    <property type="match status" value="1"/>
</dbReference>
<dbReference type="EMBL" id="CP013929">
    <property type="protein sequence ID" value="AMJ80869.1"/>
    <property type="molecule type" value="Genomic_DNA"/>
</dbReference>
<comment type="pathway">
    <text evidence="2">Siderophore biosynthesis.</text>
</comment>
<dbReference type="GO" id="GO:0043041">
    <property type="term" value="P:amino acid activation for nonribosomal peptide biosynthetic process"/>
    <property type="evidence" value="ECO:0007669"/>
    <property type="project" value="TreeGrafter"/>
</dbReference>
<evidence type="ECO:0000256" key="1">
    <source>
        <dbReference type="ARBA" id="ARBA00001957"/>
    </source>
</evidence>
<dbReference type="GO" id="GO:0016491">
    <property type="term" value="F:oxidoreductase activity"/>
    <property type="evidence" value="ECO:0007669"/>
    <property type="project" value="InterPro"/>
</dbReference>
<keyword evidence="5" id="KW-0436">Ligase</keyword>
<protein>
    <recommendedName>
        <fullName evidence="6">Carrier domain-containing protein</fullName>
    </recommendedName>
</protein>
<evidence type="ECO:0000256" key="4">
    <source>
        <dbReference type="ARBA" id="ARBA00022553"/>
    </source>
</evidence>
<dbReference type="InterPro" id="IPR000873">
    <property type="entry name" value="AMP-dep_synth/lig_dom"/>
</dbReference>
<feature type="domain" description="Carrier" evidence="6">
    <location>
        <begin position="975"/>
        <end position="1050"/>
    </location>
</feature>
<dbReference type="InterPro" id="IPR025110">
    <property type="entry name" value="AMP-bd_C"/>
</dbReference>
<keyword evidence="3" id="KW-0596">Phosphopantetheine</keyword>
<dbReference type="InterPro" id="IPR020806">
    <property type="entry name" value="PKS_PP-bd"/>
</dbReference>
<accession>A0AAC8XP46</accession>
<evidence type="ECO:0000256" key="2">
    <source>
        <dbReference type="ARBA" id="ARBA00004924"/>
    </source>
</evidence>
<dbReference type="FunFam" id="3.30.559.10:FF:000023">
    <property type="entry name" value="Non-ribosomal peptide synthetase"/>
    <property type="match status" value="1"/>
</dbReference>
<dbReference type="GO" id="GO:0005737">
    <property type="term" value="C:cytoplasm"/>
    <property type="evidence" value="ECO:0007669"/>
    <property type="project" value="TreeGrafter"/>
</dbReference>
<evidence type="ECO:0000256" key="5">
    <source>
        <dbReference type="ARBA" id="ARBA00022598"/>
    </source>
</evidence>
<dbReference type="PROSITE" id="PS50075">
    <property type="entry name" value="CARRIER"/>
    <property type="match status" value="3"/>
</dbReference>
<dbReference type="Gene3D" id="3.40.50.12780">
    <property type="entry name" value="N-terminal domain of ligase-like"/>
    <property type="match status" value="2"/>
</dbReference>
<dbReference type="Gene3D" id="3.30.559.30">
    <property type="entry name" value="Nonribosomal peptide synthetase, condensation domain"/>
    <property type="match status" value="3"/>
</dbReference>
<dbReference type="Gene3D" id="3.30.300.30">
    <property type="match status" value="3"/>
</dbReference>
<dbReference type="Proteomes" id="UP000061468">
    <property type="component" value="Plasmid pAMEDUM8_300"/>
</dbReference>
<evidence type="ECO:0000256" key="3">
    <source>
        <dbReference type="ARBA" id="ARBA00022450"/>
    </source>
</evidence>
<organism evidence="7 8">
    <name type="scientific">Alteromonas mediterranea</name>
    <dbReference type="NCBI Taxonomy" id="314275"/>
    <lineage>
        <taxon>Bacteria</taxon>
        <taxon>Pseudomonadati</taxon>
        <taxon>Pseudomonadota</taxon>
        <taxon>Gammaproteobacteria</taxon>
        <taxon>Alteromonadales</taxon>
        <taxon>Alteromonadaceae</taxon>
        <taxon>Alteromonas/Salinimonas group</taxon>
        <taxon>Alteromonas</taxon>
    </lineage>
</organism>
<dbReference type="PROSITE" id="PS00455">
    <property type="entry name" value="AMP_BINDING"/>
    <property type="match status" value="2"/>
</dbReference>
<name>A0AAC8XP46_9ALTE</name>
<dbReference type="InterPro" id="IPR036736">
    <property type="entry name" value="ACP-like_sf"/>
</dbReference>
<dbReference type="PANTHER" id="PTHR45527">
    <property type="entry name" value="NONRIBOSOMAL PEPTIDE SYNTHETASE"/>
    <property type="match status" value="1"/>
</dbReference>
<keyword evidence="4" id="KW-0597">Phosphoprotein</keyword>
<dbReference type="PROSITE" id="PS00012">
    <property type="entry name" value="PHOSPHOPANTETHEINE"/>
    <property type="match status" value="3"/>
</dbReference>
<dbReference type="GO" id="GO:0016874">
    <property type="term" value="F:ligase activity"/>
    <property type="evidence" value="ECO:0007669"/>
    <property type="project" value="UniProtKB-KW"/>
</dbReference>
<keyword evidence="7" id="KW-0614">Plasmid</keyword>
<dbReference type="InterPro" id="IPR042099">
    <property type="entry name" value="ANL_N_sf"/>
</dbReference>
<dbReference type="InterPro" id="IPR006162">
    <property type="entry name" value="Ppantetheine_attach_site"/>
</dbReference>
<dbReference type="InterPro" id="IPR020845">
    <property type="entry name" value="AMP-binding_CS"/>
</dbReference>
<dbReference type="Pfam" id="PF00550">
    <property type="entry name" value="PP-binding"/>
    <property type="match status" value="3"/>
</dbReference>
<gene>
    <name evidence="7" type="ORF">AV942_21055</name>
</gene>
<comment type="cofactor">
    <cofactor evidence="1">
        <name>pantetheine 4'-phosphate</name>
        <dbReference type="ChEBI" id="CHEBI:47942"/>
    </cofactor>
</comment>
<dbReference type="InterPro" id="IPR009081">
    <property type="entry name" value="PP-bd_ACP"/>
</dbReference>
<dbReference type="Gene3D" id="3.30.559.10">
    <property type="entry name" value="Chloramphenicol acetyltransferase-like domain"/>
    <property type="match status" value="3"/>
</dbReference>
<dbReference type="GO" id="GO:0031177">
    <property type="term" value="F:phosphopantetheine binding"/>
    <property type="evidence" value="ECO:0007669"/>
    <property type="project" value="InterPro"/>
</dbReference>
<evidence type="ECO:0000259" key="6">
    <source>
        <dbReference type="PROSITE" id="PS50075"/>
    </source>
</evidence>
<dbReference type="Gene3D" id="1.10.1200.10">
    <property type="entry name" value="ACP-like"/>
    <property type="match status" value="3"/>
</dbReference>
<dbReference type="FunFam" id="3.40.50.12780:FF:000012">
    <property type="entry name" value="Non-ribosomal peptide synthetase"/>
    <property type="match status" value="1"/>
</dbReference>
<reference evidence="7 8" key="1">
    <citation type="submission" date="2015-12" db="EMBL/GenBank/DDBJ databases">
        <title>Intraspecies pangenome expansion in the marine bacterium Alteromonas.</title>
        <authorList>
            <person name="Lopez-Perez M."/>
            <person name="Rodriguez-Valera F."/>
        </authorList>
    </citation>
    <scope>NUCLEOTIDE SEQUENCE [LARGE SCALE GENOMIC DNA]</scope>
    <source>
        <strain evidence="7 8">UM8</strain>
        <plasmid evidence="7 8">pAMEDUM8_300</plasmid>
    </source>
</reference>
<evidence type="ECO:0000313" key="7">
    <source>
        <dbReference type="EMBL" id="AMJ80869.1"/>
    </source>
</evidence>
<dbReference type="PANTHER" id="PTHR45527:SF10">
    <property type="entry name" value="PYOCHELIN SYNTHASE PCHF"/>
    <property type="match status" value="1"/>
</dbReference>
<dbReference type="NCBIfam" id="TIGR01733">
    <property type="entry name" value="AA-adenyl-dom"/>
    <property type="match status" value="1"/>
</dbReference>
<dbReference type="InterPro" id="IPR023213">
    <property type="entry name" value="CAT-like_dom_sf"/>
</dbReference>
<dbReference type="Pfam" id="PF13193">
    <property type="entry name" value="AMP-binding_C"/>
    <property type="match status" value="1"/>
</dbReference>
<dbReference type="FunFam" id="3.40.50.980:FF:000001">
    <property type="entry name" value="Non-ribosomal peptide synthetase"/>
    <property type="match status" value="1"/>
</dbReference>
<dbReference type="InterPro" id="IPR045851">
    <property type="entry name" value="AMP-bd_C_sf"/>
</dbReference>
<dbReference type="SUPFAM" id="SSF47336">
    <property type="entry name" value="ACP-like"/>
    <property type="match status" value="3"/>
</dbReference>
<evidence type="ECO:0000313" key="8">
    <source>
        <dbReference type="Proteomes" id="UP000061468"/>
    </source>
</evidence>
<geneLocation type="plasmid" evidence="7 8">
    <name>pAMEDUM8_300</name>
</geneLocation>